<name>J1L670_9EURY</name>
<feature type="transmembrane region" description="Helical" evidence="1">
    <location>
        <begin position="5"/>
        <end position="26"/>
    </location>
</feature>
<reference evidence="2 3" key="1">
    <citation type="submission" date="2011-08" db="EMBL/GenBank/DDBJ databases">
        <title>The complete genome of Methanofollis liminatans DSM 4140.</title>
        <authorList>
            <consortium name="US DOE Joint Genome Institute (JGI-PGF)"/>
            <person name="Lucas S."/>
            <person name="Han J."/>
            <person name="Lapidus A."/>
            <person name="Bruce D."/>
            <person name="Goodwin L."/>
            <person name="Pitluck S."/>
            <person name="Peters L."/>
            <person name="Kyrpides N."/>
            <person name="Mavromatis K."/>
            <person name="Ivanova N."/>
            <person name="Mikhailova N."/>
            <person name="Lu M."/>
            <person name="Detter J.C."/>
            <person name="Tapia R."/>
            <person name="Han C."/>
            <person name="Land M."/>
            <person name="Hauser L."/>
            <person name="Markowitz V."/>
            <person name="Cheng J.-F."/>
            <person name="Hugenholtz P."/>
            <person name="Woyke T."/>
            <person name="Wu D."/>
            <person name="Spring S."/>
            <person name="Schuler E."/>
            <person name="Brambilla E."/>
            <person name="Klenk H.-P."/>
            <person name="Eisen J.A."/>
        </authorList>
    </citation>
    <scope>NUCLEOTIDE SEQUENCE [LARGE SCALE GENOMIC DNA]</scope>
    <source>
        <strain evidence="2 3">DSM 4140</strain>
    </source>
</reference>
<evidence type="ECO:0000313" key="2">
    <source>
        <dbReference type="EMBL" id="EJG08315.1"/>
    </source>
</evidence>
<keyword evidence="1" id="KW-1133">Transmembrane helix</keyword>
<sequence>MKRRYILQIGAGFLLAAAGILLPITGTLTDTAASSALISVGTVMVTFGVLNHRRFGDEIETDERTRKIGGEAASWSWFATLILLCIIFWANKLGGFTPDIEGVILGTILFMALTGAAFSWYFARREARE</sequence>
<dbReference type="Pfam" id="PF09946">
    <property type="entry name" value="DUF2178"/>
    <property type="match status" value="1"/>
</dbReference>
<feature type="transmembrane region" description="Helical" evidence="1">
    <location>
        <begin position="102"/>
        <end position="123"/>
    </location>
</feature>
<feature type="transmembrane region" description="Helical" evidence="1">
    <location>
        <begin position="72"/>
        <end position="90"/>
    </location>
</feature>
<proteinExistence type="predicted"/>
<dbReference type="InterPro" id="IPR019235">
    <property type="entry name" value="DUF2178_TM"/>
</dbReference>
<dbReference type="EMBL" id="CM001555">
    <property type="protein sequence ID" value="EJG08315.1"/>
    <property type="molecule type" value="Genomic_DNA"/>
</dbReference>
<feature type="transmembrane region" description="Helical" evidence="1">
    <location>
        <begin position="32"/>
        <end position="51"/>
    </location>
</feature>
<dbReference type="AlphaFoldDB" id="J1L670"/>
<keyword evidence="1" id="KW-0812">Transmembrane</keyword>
<dbReference type="RefSeq" id="WP_004040678.1">
    <property type="nucleotide sequence ID" value="NZ_CM001555.1"/>
</dbReference>
<accession>J1L670</accession>
<evidence type="ECO:0008006" key="4">
    <source>
        <dbReference type="Google" id="ProtNLM"/>
    </source>
</evidence>
<protein>
    <recommendedName>
        <fullName evidence="4">DUF2178 domain-containing protein</fullName>
    </recommendedName>
</protein>
<keyword evidence="1" id="KW-0472">Membrane</keyword>
<dbReference type="HOGENOM" id="CLU_155671_0_0_2"/>
<organism evidence="2 3">
    <name type="scientific">Methanofollis liminatans DSM 4140</name>
    <dbReference type="NCBI Taxonomy" id="28892"/>
    <lineage>
        <taxon>Archaea</taxon>
        <taxon>Methanobacteriati</taxon>
        <taxon>Methanobacteriota</taxon>
        <taxon>Stenosarchaea group</taxon>
        <taxon>Methanomicrobia</taxon>
        <taxon>Methanomicrobiales</taxon>
        <taxon>Methanomicrobiaceae</taxon>
        <taxon>Methanofollis</taxon>
    </lineage>
</organism>
<dbReference type="Proteomes" id="UP000005095">
    <property type="component" value="Chromosome"/>
</dbReference>
<evidence type="ECO:0000256" key="1">
    <source>
        <dbReference type="SAM" id="Phobius"/>
    </source>
</evidence>
<evidence type="ECO:0000313" key="3">
    <source>
        <dbReference type="Proteomes" id="UP000005095"/>
    </source>
</evidence>
<dbReference type="STRING" id="28892.Metli_2377"/>
<keyword evidence="3" id="KW-1185">Reference proteome</keyword>
<gene>
    <name evidence="2" type="ORF">Metli_2377</name>
</gene>
<dbReference type="OrthoDB" id="112300at2157"/>